<organism evidence="2 3">
    <name type="scientific">Lentibacillus kapialis</name>
    <dbReference type="NCBI Taxonomy" id="340214"/>
    <lineage>
        <taxon>Bacteria</taxon>
        <taxon>Bacillati</taxon>
        <taxon>Bacillota</taxon>
        <taxon>Bacilli</taxon>
        <taxon>Bacillales</taxon>
        <taxon>Bacillaceae</taxon>
        <taxon>Lentibacillus</taxon>
    </lineage>
</organism>
<name>A0A917Q4Z9_9BACI</name>
<dbReference type="AlphaFoldDB" id="A0A917Q4Z9"/>
<reference evidence="2" key="1">
    <citation type="journal article" date="2014" name="Int. J. Syst. Evol. Microbiol.">
        <title>Complete genome sequence of Corynebacterium casei LMG S-19264T (=DSM 44701T), isolated from a smear-ripened cheese.</title>
        <authorList>
            <consortium name="US DOE Joint Genome Institute (JGI-PGF)"/>
            <person name="Walter F."/>
            <person name="Albersmeier A."/>
            <person name="Kalinowski J."/>
            <person name="Ruckert C."/>
        </authorList>
    </citation>
    <scope>NUCLEOTIDE SEQUENCE</scope>
    <source>
        <strain evidence="2">JCM 12580</strain>
    </source>
</reference>
<gene>
    <name evidence="2" type="ORF">GCM10007063_34930</name>
</gene>
<accession>A0A917Q4Z9</accession>
<evidence type="ECO:0000313" key="2">
    <source>
        <dbReference type="EMBL" id="GGK09462.1"/>
    </source>
</evidence>
<evidence type="ECO:0000256" key="1">
    <source>
        <dbReference type="SAM" id="Coils"/>
    </source>
</evidence>
<dbReference type="Proteomes" id="UP000658382">
    <property type="component" value="Unassembled WGS sequence"/>
</dbReference>
<comment type="caution">
    <text evidence="2">The sequence shown here is derived from an EMBL/GenBank/DDBJ whole genome shotgun (WGS) entry which is preliminary data.</text>
</comment>
<protein>
    <submittedName>
        <fullName evidence="2">Uncharacterized protein</fullName>
    </submittedName>
</protein>
<dbReference type="EMBL" id="BMNQ01000107">
    <property type="protein sequence ID" value="GGK09462.1"/>
    <property type="molecule type" value="Genomic_DNA"/>
</dbReference>
<feature type="coiled-coil region" evidence="1">
    <location>
        <begin position="70"/>
        <end position="97"/>
    </location>
</feature>
<keyword evidence="1" id="KW-0175">Coiled coil</keyword>
<proteinExistence type="predicted"/>
<evidence type="ECO:0000313" key="3">
    <source>
        <dbReference type="Proteomes" id="UP000658382"/>
    </source>
</evidence>
<reference evidence="2" key="2">
    <citation type="submission" date="2020-09" db="EMBL/GenBank/DDBJ databases">
        <authorList>
            <person name="Sun Q."/>
            <person name="Ohkuma M."/>
        </authorList>
    </citation>
    <scope>NUCLEOTIDE SEQUENCE</scope>
    <source>
        <strain evidence="2">JCM 12580</strain>
    </source>
</reference>
<sequence>MRSFTAKEATKFFHSYELKCNENLVQEWMNRKSTKHIGSQVTEDDVWEFTEWWGRKDTAYEEGIDDQTKINRLLEEITRLKKEKSSLEKEKTDLELQLGIMPF</sequence>
<keyword evidence="3" id="KW-1185">Reference proteome</keyword>
<dbReference type="RefSeq" id="WP_188634396.1">
    <property type="nucleotide sequence ID" value="NZ_BMNQ01000107.1"/>
</dbReference>